<accession>A0ABX9QMJ4</accession>
<dbReference type="InterPro" id="IPR029044">
    <property type="entry name" value="Nucleotide-diphossugar_trans"/>
</dbReference>
<gene>
    <name evidence="4" type="ORF">D7Y13_08060</name>
</gene>
<keyword evidence="5" id="KW-1185">Reference proteome</keyword>
<proteinExistence type="inferred from homology"/>
<dbReference type="Proteomes" id="UP000278907">
    <property type="component" value="Unassembled WGS sequence"/>
</dbReference>
<sequence length="342" mass="35804">MKAMVLCAGLGTRLRPLTERWPKPAMPFLGQPLFRYHLAVLKAAGVTAVGINTHHLPDTMAKAARAECERAGLSLHVVHEPVIQGTGGGIRGLKDFLAGEDFIVFNGDILFPVDLKPVVAAHRESGAVATMVLLPMPEGETYAAVEADAGGQVKRIAGYGPGGDGLKPWHFTGVHVMSPSVFDFMTAEGPEDINREVYVRVMQAGLKIRGHAVDAYWSDLGMPSRYLATVRDVLEGRVPLQALGTDSPLAGLKADAAGAWVHPEARVAGTVRGPAYVGAGAVVDAGASVGPGVSVGPGARVGQGARLERCAVFEETQVAPGEALTELLAWGPHRVPASLAGR</sequence>
<comment type="similarity">
    <text evidence="1">Belongs to the transferase hexapeptide repeat family.</text>
</comment>
<dbReference type="InterPro" id="IPR011004">
    <property type="entry name" value="Trimer_LpxA-like_sf"/>
</dbReference>
<dbReference type="Pfam" id="PF25087">
    <property type="entry name" value="GMPPB_C"/>
    <property type="match status" value="1"/>
</dbReference>
<feature type="domain" description="Mannose-1-phosphate guanyltransferase C-terminal" evidence="3">
    <location>
        <begin position="272"/>
        <end position="320"/>
    </location>
</feature>
<feature type="domain" description="Nucleotidyl transferase" evidence="2">
    <location>
        <begin position="2"/>
        <end position="234"/>
    </location>
</feature>
<dbReference type="Gene3D" id="2.160.10.10">
    <property type="entry name" value="Hexapeptide repeat proteins"/>
    <property type="match status" value="1"/>
</dbReference>
<dbReference type="CDD" id="cd06422">
    <property type="entry name" value="NTP_transferase_like_1"/>
    <property type="match status" value="1"/>
</dbReference>
<dbReference type="InterPro" id="IPR050486">
    <property type="entry name" value="Mannose-1P_guanyltransferase"/>
</dbReference>
<comment type="caution">
    <text evidence="4">The sequence shown here is derived from an EMBL/GenBank/DDBJ whole genome shotgun (WGS) entry which is preliminary data.</text>
</comment>
<evidence type="ECO:0000313" key="5">
    <source>
        <dbReference type="Proteomes" id="UP000278907"/>
    </source>
</evidence>
<evidence type="ECO:0000313" key="4">
    <source>
        <dbReference type="EMBL" id="RKI13160.1"/>
    </source>
</evidence>
<dbReference type="PANTHER" id="PTHR22572">
    <property type="entry name" value="SUGAR-1-PHOSPHATE GUANYL TRANSFERASE"/>
    <property type="match status" value="1"/>
</dbReference>
<dbReference type="SUPFAM" id="SSF53448">
    <property type="entry name" value="Nucleotide-diphospho-sugar transferases"/>
    <property type="match status" value="1"/>
</dbReference>
<dbReference type="Gene3D" id="3.90.550.10">
    <property type="entry name" value="Spore Coat Polysaccharide Biosynthesis Protein SpsA, Chain A"/>
    <property type="match status" value="1"/>
</dbReference>
<organism evidence="4 5">
    <name type="scientific">Corallococcus praedator</name>
    <dbReference type="NCBI Taxonomy" id="2316724"/>
    <lineage>
        <taxon>Bacteria</taxon>
        <taxon>Pseudomonadati</taxon>
        <taxon>Myxococcota</taxon>
        <taxon>Myxococcia</taxon>
        <taxon>Myxococcales</taxon>
        <taxon>Cystobacterineae</taxon>
        <taxon>Myxococcaceae</taxon>
        <taxon>Corallococcus</taxon>
    </lineage>
</organism>
<reference evidence="4 5" key="1">
    <citation type="submission" date="2018-09" db="EMBL/GenBank/DDBJ databases">
        <authorList>
            <person name="Livingstone P.G."/>
            <person name="Whitworth D.E."/>
        </authorList>
    </citation>
    <scope>NUCLEOTIDE SEQUENCE [LARGE SCALE GENOMIC DNA]</scope>
    <source>
        <strain evidence="4 5">CA031B</strain>
    </source>
</reference>
<dbReference type="SUPFAM" id="SSF51161">
    <property type="entry name" value="Trimeric LpxA-like enzymes"/>
    <property type="match status" value="1"/>
</dbReference>
<dbReference type="EMBL" id="RAWI01000041">
    <property type="protein sequence ID" value="RKI13160.1"/>
    <property type="molecule type" value="Genomic_DNA"/>
</dbReference>
<evidence type="ECO:0000256" key="1">
    <source>
        <dbReference type="ARBA" id="ARBA00007274"/>
    </source>
</evidence>
<dbReference type="InterPro" id="IPR056729">
    <property type="entry name" value="GMPPB_C"/>
</dbReference>
<dbReference type="RefSeq" id="WP_120583499.1">
    <property type="nucleotide sequence ID" value="NZ_RAWI01000041.1"/>
</dbReference>
<name>A0ABX9QMJ4_9BACT</name>
<evidence type="ECO:0000259" key="2">
    <source>
        <dbReference type="Pfam" id="PF00483"/>
    </source>
</evidence>
<dbReference type="InterPro" id="IPR005835">
    <property type="entry name" value="NTP_transferase_dom"/>
</dbReference>
<protein>
    <submittedName>
        <fullName evidence="4">NDP-sugar synthase</fullName>
    </submittedName>
</protein>
<dbReference type="Pfam" id="PF00483">
    <property type="entry name" value="NTP_transferase"/>
    <property type="match status" value="1"/>
</dbReference>
<evidence type="ECO:0000259" key="3">
    <source>
        <dbReference type="Pfam" id="PF25087"/>
    </source>
</evidence>